<comment type="caution">
    <text evidence="2">The sequence shown here is derived from an EMBL/GenBank/DDBJ whole genome shotgun (WGS) entry which is preliminary data.</text>
</comment>
<gene>
    <name evidence="2" type="ORF">S03H2_13499</name>
</gene>
<organism evidence="2">
    <name type="scientific">marine sediment metagenome</name>
    <dbReference type="NCBI Taxonomy" id="412755"/>
    <lineage>
        <taxon>unclassified sequences</taxon>
        <taxon>metagenomes</taxon>
        <taxon>ecological metagenomes</taxon>
    </lineage>
</organism>
<dbReference type="Pfam" id="PF08291">
    <property type="entry name" value="Peptidase_M15_3"/>
    <property type="match status" value="1"/>
</dbReference>
<proteinExistence type="predicted"/>
<evidence type="ECO:0000313" key="2">
    <source>
        <dbReference type="EMBL" id="GAH37806.1"/>
    </source>
</evidence>
<reference evidence="2" key="1">
    <citation type="journal article" date="2014" name="Front. Microbiol.">
        <title>High frequency of phylogenetically diverse reductive dehalogenase-homologous genes in deep subseafloor sedimentary metagenomes.</title>
        <authorList>
            <person name="Kawai M."/>
            <person name="Futagami T."/>
            <person name="Toyoda A."/>
            <person name="Takaki Y."/>
            <person name="Nishi S."/>
            <person name="Hori S."/>
            <person name="Arai W."/>
            <person name="Tsubouchi T."/>
            <person name="Morono Y."/>
            <person name="Uchiyama I."/>
            <person name="Ito T."/>
            <person name="Fujiyama A."/>
            <person name="Inagaki F."/>
            <person name="Takami H."/>
        </authorList>
    </citation>
    <scope>NUCLEOTIDE SEQUENCE</scope>
    <source>
        <strain evidence="2">Expedition CK06-06</strain>
    </source>
</reference>
<dbReference type="EMBL" id="BARU01006852">
    <property type="protein sequence ID" value="GAH37806.1"/>
    <property type="molecule type" value="Genomic_DNA"/>
</dbReference>
<evidence type="ECO:0000259" key="1">
    <source>
        <dbReference type="Pfam" id="PF08291"/>
    </source>
</evidence>
<dbReference type="Gene3D" id="3.30.1380.10">
    <property type="match status" value="1"/>
</dbReference>
<sequence>MDIRSKFDVEEMKCKCGCGLIIVSRALLRKLAAARIIFDGPIRITSWCRCEDHNKAEGGSSTSSHLYGEAVDLECNNSYRRFILLNALLKAGFTRIGLNVDYIHVDIDAVRPKNAIWVRG</sequence>
<dbReference type="InterPro" id="IPR009045">
    <property type="entry name" value="Zn_M74/Hedgehog-like"/>
</dbReference>
<protein>
    <recommendedName>
        <fullName evidence="1">Peptidase M15A C-terminal domain-containing protein</fullName>
    </recommendedName>
</protein>
<dbReference type="InterPro" id="IPR013230">
    <property type="entry name" value="Peptidase_M15A_C"/>
</dbReference>
<dbReference type="AlphaFoldDB" id="X1EWM3"/>
<feature type="domain" description="Peptidase M15A C-terminal" evidence="1">
    <location>
        <begin position="6"/>
        <end position="106"/>
    </location>
</feature>
<name>X1EWM3_9ZZZZ</name>
<dbReference type="SUPFAM" id="SSF55166">
    <property type="entry name" value="Hedgehog/DD-peptidase"/>
    <property type="match status" value="1"/>
</dbReference>
<accession>X1EWM3</accession>